<sequence length="249" mass="27997">MMIVNSPKVNRFLSLGFERTKDYSSDDKMTILGVRNKSLILLLIMVLFTVTSWWVMSTNYINSYIWLILLGIGMIVPLVIVTIISPKSSLFTGFFYAIGEGFLLAGISLQGEKYFEGIVMPFILLSISMAFSMLLIYRYMAKLNSKFAKRAFIVLVGIMISYLITFMASTLGADIPFIHTKGIIGALLSIFVITIALSSLLINFDFVVIKVEKGAPKYMEWYSAVSIMVILVFMYLEVLGLFGEIKDRA</sequence>
<accession>A0ABR8YVP1</accession>
<dbReference type="Pfam" id="PF12811">
    <property type="entry name" value="BaxI_1"/>
    <property type="match status" value="1"/>
</dbReference>
<feature type="transmembrane region" description="Helical" evidence="1">
    <location>
        <begin position="117"/>
        <end position="139"/>
    </location>
</feature>
<comment type="caution">
    <text evidence="2">The sequence shown here is derived from an EMBL/GenBank/DDBJ whole genome shotgun (WGS) entry which is preliminary data.</text>
</comment>
<evidence type="ECO:0000256" key="1">
    <source>
        <dbReference type="SAM" id="Phobius"/>
    </source>
</evidence>
<keyword evidence="1" id="KW-0472">Membrane</keyword>
<dbReference type="InterPro" id="IPR010539">
    <property type="entry name" value="BaxI_1-like"/>
</dbReference>
<keyword evidence="3" id="KW-1185">Reference proteome</keyword>
<dbReference type="EMBL" id="JACSQB010000132">
    <property type="protein sequence ID" value="MBD8048347.1"/>
    <property type="molecule type" value="Genomic_DNA"/>
</dbReference>
<name>A0ABR8YVP1_9CLOT</name>
<dbReference type="PANTHER" id="PTHR41282:SF1">
    <property type="entry name" value="CONSERVED TRANSMEMBRANE PROTEIN-RELATED"/>
    <property type="match status" value="1"/>
</dbReference>
<gene>
    <name evidence="2" type="ORF">H9637_15105</name>
</gene>
<feature type="transmembrane region" description="Helical" evidence="1">
    <location>
        <begin position="38"/>
        <end position="57"/>
    </location>
</feature>
<evidence type="ECO:0000313" key="3">
    <source>
        <dbReference type="Proteomes" id="UP000627166"/>
    </source>
</evidence>
<feature type="transmembrane region" description="Helical" evidence="1">
    <location>
        <begin position="151"/>
        <end position="171"/>
    </location>
</feature>
<feature type="transmembrane region" description="Helical" evidence="1">
    <location>
        <begin position="183"/>
        <end position="209"/>
    </location>
</feature>
<dbReference type="PANTHER" id="PTHR41282">
    <property type="entry name" value="CONSERVED TRANSMEMBRANE PROTEIN-RELATED"/>
    <property type="match status" value="1"/>
</dbReference>
<feature type="transmembrane region" description="Helical" evidence="1">
    <location>
        <begin position="91"/>
        <end position="111"/>
    </location>
</feature>
<feature type="transmembrane region" description="Helical" evidence="1">
    <location>
        <begin position="221"/>
        <end position="242"/>
    </location>
</feature>
<evidence type="ECO:0000313" key="2">
    <source>
        <dbReference type="EMBL" id="MBD8048347.1"/>
    </source>
</evidence>
<protein>
    <submittedName>
        <fullName evidence="2">Bax inhibitor-1/YccA family protein</fullName>
    </submittedName>
</protein>
<keyword evidence="1" id="KW-1133">Transmembrane helix</keyword>
<reference evidence="2 3" key="1">
    <citation type="submission" date="2020-08" db="EMBL/GenBank/DDBJ databases">
        <title>A Genomic Blueprint of the Chicken Gut Microbiome.</title>
        <authorList>
            <person name="Gilroy R."/>
            <person name="Ravi A."/>
            <person name="Getino M."/>
            <person name="Pursley I."/>
            <person name="Horton D.L."/>
            <person name="Alikhan N.-F."/>
            <person name="Baker D."/>
            <person name="Gharbi K."/>
            <person name="Hall N."/>
            <person name="Watson M."/>
            <person name="Adriaenssens E.M."/>
            <person name="Foster-Nyarko E."/>
            <person name="Jarju S."/>
            <person name="Secka A."/>
            <person name="Antonio M."/>
            <person name="Oren A."/>
            <person name="Chaudhuri R."/>
            <person name="La Ragione R.M."/>
            <person name="Hildebrand F."/>
            <person name="Pallen M.J."/>
        </authorList>
    </citation>
    <scope>NUCLEOTIDE SEQUENCE [LARGE SCALE GENOMIC DNA]</scope>
    <source>
        <strain evidence="2 3">N37</strain>
    </source>
</reference>
<dbReference type="Proteomes" id="UP000627166">
    <property type="component" value="Unassembled WGS sequence"/>
</dbReference>
<keyword evidence="1" id="KW-0812">Transmembrane</keyword>
<dbReference type="RefSeq" id="WP_191741300.1">
    <property type="nucleotide sequence ID" value="NZ_JACSQB010000132.1"/>
</dbReference>
<proteinExistence type="predicted"/>
<organism evidence="2 3">
    <name type="scientific">Clostridium faecium</name>
    <dbReference type="NCBI Taxonomy" id="2762223"/>
    <lineage>
        <taxon>Bacteria</taxon>
        <taxon>Bacillati</taxon>
        <taxon>Bacillota</taxon>
        <taxon>Clostridia</taxon>
        <taxon>Eubacteriales</taxon>
        <taxon>Clostridiaceae</taxon>
        <taxon>Clostridium</taxon>
    </lineage>
</organism>
<feature type="transmembrane region" description="Helical" evidence="1">
    <location>
        <begin position="63"/>
        <end position="84"/>
    </location>
</feature>